<dbReference type="PANTHER" id="PTHR13847">
    <property type="entry name" value="SARCOSINE DEHYDROGENASE-RELATED"/>
    <property type="match status" value="1"/>
</dbReference>
<dbReference type="STRING" id="1122133.SAMN02745157_1309"/>
<dbReference type="PANTHER" id="PTHR13847:SF289">
    <property type="entry name" value="GLYCINE OXIDASE"/>
    <property type="match status" value="1"/>
</dbReference>
<dbReference type="EMBL" id="FQUP01000001">
    <property type="protein sequence ID" value="SHE95522.1"/>
    <property type="molecule type" value="Genomic_DNA"/>
</dbReference>
<keyword evidence="4" id="KW-1185">Reference proteome</keyword>
<dbReference type="Gene3D" id="3.30.9.10">
    <property type="entry name" value="D-Amino Acid Oxidase, subunit A, domain 2"/>
    <property type="match status" value="1"/>
</dbReference>
<name>A0A1M4XQK5_9HYPH</name>
<dbReference type="InterPro" id="IPR036188">
    <property type="entry name" value="FAD/NAD-bd_sf"/>
</dbReference>
<protein>
    <submittedName>
        <fullName evidence="3">D-amino-acid dehydrogenase</fullName>
    </submittedName>
</protein>
<reference evidence="3 4" key="1">
    <citation type="submission" date="2016-11" db="EMBL/GenBank/DDBJ databases">
        <authorList>
            <person name="Jaros S."/>
            <person name="Januszkiewicz K."/>
            <person name="Wedrychowicz H."/>
        </authorList>
    </citation>
    <scope>NUCLEOTIDE SEQUENCE [LARGE SCALE GENOMIC DNA]</scope>
    <source>
        <strain evidence="3 4">DSM 19436</strain>
    </source>
</reference>
<accession>A0A1M4XQK5</accession>
<dbReference type="SUPFAM" id="SSF54373">
    <property type="entry name" value="FAD-linked reductases, C-terminal domain"/>
    <property type="match status" value="1"/>
</dbReference>
<evidence type="ECO:0000313" key="4">
    <source>
        <dbReference type="Proteomes" id="UP000184485"/>
    </source>
</evidence>
<evidence type="ECO:0000313" key="3">
    <source>
        <dbReference type="EMBL" id="SHE95522.1"/>
    </source>
</evidence>
<evidence type="ECO:0000256" key="1">
    <source>
        <dbReference type="ARBA" id="ARBA00023002"/>
    </source>
</evidence>
<dbReference type="RefSeq" id="WP_073051879.1">
    <property type="nucleotide sequence ID" value="NZ_FQUP01000001.1"/>
</dbReference>
<dbReference type="InterPro" id="IPR006076">
    <property type="entry name" value="FAD-dep_OxRdtase"/>
</dbReference>
<evidence type="ECO:0000259" key="2">
    <source>
        <dbReference type="Pfam" id="PF01266"/>
    </source>
</evidence>
<dbReference type="SUPFAM" id="SSF51905">
    <property type="entry name" value="FAD/NAD(P)-binding domain"/>
    <property type="match status" value="1"/>
</dbReference>
<feature type="domain" description="FAD dependent oxidoreductase" evidence="2">
    <location>
        <begin position="2"/>
        <end position="392"/>
    </location>
</feature>
<keyword evidence="1" id="KW-0560">Oxidoreductase</keyword>
<dbReference type="OrthoDB" id="9805337at2"/>
<dbReference type="GO" id="GO:0016491">
    <property type="term" value="F:oxidoreductase activity"/>
    <property type="evidence" value="ECO:0007669"/>
    <property type="project" value="UniProtKB-KW"/>
</dbReference>
<dbReference type="Proteomes" id="UP000184485">
    <property type="component" value="Unassembled WGS sequence"/>
</dbReference>
<sequence>MRIAVIGGGIVGAAIAHALLDEGHAVDLLDRDGIAAGASAGNAGWIAHIDIMPLASPKAWRQMPGWMLDPLGPLSIRPTYLPKLAPFLARFIAASLPGRIETSIAAISALNARALPAWEKRLAALGFGGYLRRRGLLSVWSSAAKAAAAEPLIARQKAMGIPVEWLDAGALHELEPALGPRAARGALYESGCHVSDPKDLTLDLAAAAADRGAQFKKLEAAAIRPDGKDIAIVTSFDSIALYDRVVVATGAWSKPLAASIGDRVPLDTERGYNVTLPAGRLGLSRPVMYEGEGFVTTPLDSGDRIGGSVEFAGLDAAPNFARVDAILGRARRFLPEADLSGGTRWMGFRPSIPDSLPVIGPSKRDPRIVHAFGHGHYGLTQAAVTAEIVADMIAGRTPAIDPAPYSVTRFQARF</sequence>
<gene>
    <name evidence="3" type="ORF">SAMN02745157_1309</name>
</gene>
<dbReference type="Gene3D" id="3.50.50.60">
    <property type="entry name" value="FAD/NAD(P)-binding domain"/>
    <property type="match status" value="2"/>
</dbReference>
<dbReference type="Pfam" id="PF01266">
    <property type="entry name" value="DAO"/>
    <property type="match status" value="1"/>
</dbReference>
<dbReference type="GO" id="GO:0005737">
    <property type="term" value="C:cytoplasm"/>
    <property type="evidence" value="ECO:0007669"/>
    <property type="project" value="TreeGrafter"/>
</dbReference>
<proteinExistence type="predicted"/>
<dbReference type="AlphaFoldDB" id="A0A1M4XQK5"/>
<organism evidence="3 4">
    <name type="scientific">Kaistia soli DSM 19436</name>
    <dbReference type="NCBI Taxonomy" id="1122133"/>
    <lineage>
        <taxon>Bacteria</taxon>
        <taxon>Pseudomonadati</taxon>
        <taxon>Pseudomonadota</taxon>
        <taxon>Alphaproteobacteria</taxon>
        <taxon>Hyphomicrobiales</taxon>
        <taxon>Kaistiaceae</taxon>
        <taxon>Kaistia</taxon>
    </lineage>
</organism>